<dbReference type="AlphaFoldDB" id="A0A4D7ANH9"/>
<dbReference type="KEGG" id="obj:EIO64_17845"/>
<accession>A0A4D7ANH9</accession>
<keyword evidence="1" id="KW-0472">Membrane</keyword>
<feature type="transmembrane region" description="Helical" evidence="1">
    <location>
        <begin position="35"/>
        <end position="58"/>
    </location>
</feature>
<dbReference type="EMBL" id="CP034413">
    <property type="protein sequence ID" value="QCI60839.1"/>
    <property type="molecule type" value="Genomic_DNA"/>
</dbReference>
<proteinExistence type="predicted"/>
<evidence type="ECO:0000313" key="3">
    <source>
        <dbReference type="Proteomes" id="UP000298642"/>
    </source>
</evidence>
<sequence>MKKQVILMSLAIAGLLCCIPMFVLNAPGAPGLSGGAASLLGMAGAVLFGTCAGTLLQLKRLSRDPDYRQRQKAQCDERNQAIRDRAGCIAGFWTVGLLVVSGLIFQSFERFGIPDWVGWVFIGIYLFYTLAFLGLYKWLQRKM</sequence>
<evidence type="ECO:0000256" key="1">
    <source>
        <dbReference type="SAM" id="Phobius"/>
    </source>
</evidence>
<organism evidence="2 3">
    <name type="scientific">Dysosmobacter welbionis</name>
    <dbReference type="NCBI Taxonomy" id="2093857"/>
    <lineage>
        <taxon>Bacteria</taxon>
        <taxon>Bacillati</taxon>
        <taxon>Bacillota</taxon>
        <taxon>Clostridia</taxon>
        <taxon>Eubacteriales</taxon>
        <taxon>Oscillospiraceae</taxon>
        <taxon>Dysosmobacter</taxon>
    </lineage>
</organism>
<protein>
    <recommendedName>
        <fullName evidence="4">DUF2178 domain-containing protein</fullName>
    </recommendedName>
</protein>
<feature type="transmembrane region" description="Helical" evidence="1">
    <location>
        <begin position="86"/>
        <end position="105"/>
    </location>
</feature>
<evidence type="ECO:0000313" key="2">
    <source>
        <dbReference type="EMBL" id="QCI60839.1"/>
    </source>
</evidence>
<keyword evidence="1" id="KW-1133">Transmembrane helix</keyword>
<keyword evidence="1" id="KW-0812">Transmembrane</keyword>
<dbReference type="GeneID" id="89521029"/>
<feature type="transmembrane region" description="Helical" evidence="1">
    <location>
        <begin position="117"/>
        <end position="139"/>
    </location>
</feature>
<keyword evidence="3" id="KW-1185">Reference proteome</keyword>
<dbReference type="Proteomes" id="UP000298642">
    <property type="component" value="Chromosome"/>
</dbReference>
<evidence type="ECO:0008006" key="4">
    <source>
        <dbReference type="Google" id="ProtNLM"/>
    </source>
</evidence>
<dbReference type="RefSeq" id="WP_025545064.1">
    <property type="nucleotide sequence ID" value="NZ_CP034413.3"/>
</dbReference>
<gene>
    <name evidence="2" type="ORF">EIO64_17845</name>
</gene>
<name>A0A4D7ANH9_9FIRM</name>
<reference evidence="3" key="1">
    <citation type="submission" date="2018-12" db="EMBL/GenBank/DDBJ databases">
        <title>Dusodibacter welbiota gen. nov., sp. nov., isolated from human faeces and emended description of the Oscillibacter genus.</title>
        <authorList>
            <person name="Le Roy T."/>
            <person name="Van der Smissen P."/>
            <person name="Delzenne N."/>
            <person name="Muccioli G."/>
            <person name="Collet J.F."/>
            <person name="Cani P.D."/>
        </authorList>
    </citation>
    <scope>NUCLEOTIDE SEQUENCE [LARGE SCALE GENOMIC DNA]</scope>
    <source>
        <strain evidence="3">J115</strain>
    </source>
</reference>